<organism evidence="2 3">
    <name type="scientific">Iamia majanohamensis</name>
    <dbReference type="NCBI Taxonomy" id="467976"/>
    <lineage>
        <taxon>Bacteria</taxon>
        <taxon>Bacillati</taxon>
        <taxon>Actinomycetota</taxon>
        <taxon>Acidimicrobiia</taxon>
        <taxon>Acidimicrobiales</taxon>
        <taxon>Iamiaceae</taxon>
        <taxon>Iamia</taxon>
    </lineage>
</organism>
<dbReference type="AlphaFoldDB" id="A0AAE9Y3Z3"/>
<dbReference type="Pfam" id="PF00534">
    <property type="entry name" value="Glycos_transf_1"/>
    <property type="match status" value="1"/>
</dbReference>
<proteinExistence type="predicted"/>
<protein>
    <submittedName>
        <fullName evidence="2">Glycosyltransferase family 4 protein</fullName>
    </submittedName>
</protein>
<dbReference type="PANTHER" id="PTHR12526:SF635">
    <property type="entry name" value="GLYCOSYL TRANSFERASE GROUP 1"/>
    <property type="match status" value="1"/>
</dbReference>
<evidence type="ECO:0000313" key="2">
    <source>
        <dbReference type="EMBL" id="WCO65505.1"/>
    </source>
</evidence>
<dbReference type="SUPFAM" id="SSF53756">
    <property type="entry name" value="UDP-Glycosyltransferase/glycogen phosphorylase"/>
    <property type="match status" value="1"/>
</dbReference>
<dbReference type="KEGG" id="ima:PO878_13460"/>
<dbReference type="Gene3D" id="3.40.50.2000">
    <property type="entry name" value="Glycogen Phosphorylase B"/>
    <property type="match status" value="2"/>
</dbReference>
<name>A0AAE9Y3Z3_9ACTN</name>
<feature type="domain" description="Glycosyl transferase family 1" evidence="1">
    <location>
        <begin position="171"/>
        <end position="321"/>
    </location>
</feature>
<evidence type="ECO:0000259" key="1">
    <source>
        <dbReference type="Pfam" id="PF00534"/>
    </source>
</evidence>
<sequence length="339" mass="35925">MDVLVCATQVPHMRGGLEQLVEGLVVALEAAGHRAEAVRIPAAWDRERLLDAPLAWRSVPLDADVVIPVNFPAYYARHPRKVVWLAHQHRAAYDGIGQAWSDIGLDDDSLEVQRQLTAWDTRALDEAVARFTISGVVSDRMARFCGLDSEPLHHPPPLADRLAPSPLGDRIVSIGRLEANKRPALLLDALGAASTDVAGVLAGRGSQADALATRAAAAGLDGRLEMPGYVSDDAVVDLLGDALAVLYAPYDEDYGYVTLQAFLAGRPVITTADAGGVLEWVTDGETGIVTDGSPEELGAAVDRLAGDRELAARMGAAGRERADALGWPEVVERLLGAAG</sequence>
<dbReference type="EMBL" id="CP116942">
    <property type="protein sequence ID" value="WCO65505.1"/>
    <property type="molecule type" value="Genomic_DNA"/>
</dbReference>
<dbReference type="RefSeq" id="WP_272735030.1">
    <property type="nucleotide sequence ID" value="NZ_CP116942.1"/>
</dbReference>
<evidence type="ECO:0000313" key="3">
    <source>
        <dbReference type="Proteomes" id="UP001216390"/>
    </source>
</evidence>
<dbReference type="GO" id="GO:0016757">
    <property type="term" value="F:glycosyltransferase activity"/>
    <property type="evidence" value="ECO:0007669"/>
    <property type="project" value="InterPro"/>
</dbReference>
<keyword evidence="3" id="KW-1185">Reference proteome</keyword>
<dbReference type="PANTHER" id="PTHR12526">
    <property type="entry name" value="GLYCOSYLTRANSFERASE"/>
    <property type="match status" value="1"/>
</dbReference>
<dbReference type="CDD" id="cd03801">
    <property type="entry name" value="GT4_PimA-like"/>
    <property type="match status" value="1"/>
</dbReference>
<reference evidence="2" key="1">
    <citation type="submission" date="2023-01" db="EMBL/GenBank/DDBJ databases">
        <title>The diversity of Class Acidimicrobiia in South China Sea sediment environments and the proposal of Iamia marina sp. nov., a novel species of the genus Iamia.</title>
        <authorList>
            <person name="He Y."/>
            <person name="Tian X."/>
        </authorList>
    </citation>
    <scope>NUCLEOTIDE SEQUENCE</scope>
    <source>
        <strain evidence="2">DSM 19957</strain>
    </source>
</reference>
<gene>
    <name evidence="2" type="ORF">PO878_13460</name>
</gene>
<dbReference type="InterPro" id="IPR001296">
    <property type="entry name" value="Glyco_trans_1"/>
</dbReference>
<dbReference type="Proteomes" id="UP001216390">
    <property type="component" value="Chromosome"/>
</dbReference>
<accession>A0AAE9Y3Z3</accession>